<protein>
    <submittedName>
        <fullName evidence="2">Uncharacterized protein</fullName>
    </submittedName>
</protein>
<evidence type="ECO:0000313" key="2">
    <source>
        <dbReference type="EMBL" id="HHL43606.1"/>
    </source>
</evidence>
<dbReference type="Proteomes" id="UP000885830">
    <property type="component" value="Unassembled WGS sequence"/>
</dbReference>
<comment type="caution">
    <text evidence="2">The sequence shown here is derived from an EMBL/GenBank/DDBJ whole genome shotgun (WGS) entry which is preliminary data.</text>
</comment>
<feature type="transmembrane region" description="Helical" evidence="1">
    <location>
        <begin position="6"/>
        <end position="26"/>
    </location>
</feature>
<organism evidence="2">
    <name type="scientific">Hellea balneolensis</name>
    <dbReference type="NCBI Taxonomy" id="287478"/>
    <lineage>
        <taxon>Bacteria</taxon>
        <taxon>Pseudomonadati</taxon>
        <taxon>Pseudomonadota</taxon>
        <taxon>Alphaproteobacteria</taxon>
        <taxon>Maricaulales</taxon>
        <taxon>Robiginitomaculaceae</taxon>
        <taxon>Hellea</taxon>
    </lineage>
</organism>
<feature type="transmembrane region" description="Helical" evidence="1">
    <location>
        <begin position="75"/>
        <end position="103"/>
    </location>
</feature>
<name>A0A7C5R4T2_9PROT</name>
<keyword evidence="1" id="KW-0472">Membrane</keyword>
<keyword evidence="1" id="KW-0812">Transmembrane</keyword>
<gene>
    <name evidence="2" type="ORF">ENJ42_08315</name>
</gene>
<reference evidence="2" key="1">
    <citation type="journal article" date="2020" name="mSystems">
        <title>Genome- and Community-Level Interaction Insights into Carbon Utilization and Element Cycling Functions of Hydrothermarchaeota in Hydrothermal Sediment.</title>
        <authorList>
            <person name="Zhou Z."/>
            <person name="Liu Y."/>
            <person name="Xu W."/>
            <person name="Pan J."/>
            <person name="Luo Z.H."/>
            <person name="Li M."/>
        </authorList>
    </citation>
    <scope>NUCLEOTIDE SEQUENCE [LARGE SCALE GENOMIC DNA]</scope>
    <source>
        <strain evidence="2">HyVt-485</strain>
    </source>
</reference>
<proteinExistence type="predicted"/>
<accession>A0A7C5R4T2</accession>
<sequence>MTVFWQGISFVWAIIGVAVIAAIYGVRAWLGYRRLERDADEDWEYRASEGMTDRNTTKEEYISAFKRVHAPRAQLYMAMGLVSILLLTIPAFGLINYALYWVWRLSGENRAFEPGYLVWQFSIFFFIILLWALIGAFFARAYHRKAPGSMRDELLKQRPEYKD</sequence>
<feature type="transmembrane region" description="Helical" evidence="1">
    <location>
        <begin position="123"/>
        <end position="142"/>
    </location>
</feature>
<evidence type="ECO:0000256" key="1">
    <source>
        <dbReference type="SAM" id="Phobius"/>
    </source>
</evidence>
<dbReference type="EMBL" id="DRMJ01000433">
    <property type="protein sequence ID" value="HHL43606.1"/>
    <property type="molecule type" value="Genomic_DNA"/>
</dbReference>
<dbReference type="AlphaFoldDB" id="A0A7C5R4T2"/>
<keyword evidence="1" id="KW-1133">Transmembrane helix</keyword>